<keyword evidence="7 15" id="KW-0479">Metal-binding</keyword>
<evidence type="ECO:0000256" key="11">
    <source>
        <dbReference type="ARBA" id="ARBA00022917"/>
    </source>
</evidence>
<sequence>MTKFGPLDNSSVNERELKIIDYWNKIDLLHESEKIREGNEKFVFFEGPPTANGKPGIHHVVSRTLKDLTCRYNIMKGKHVQRKAGWDTHGLPVEIEVEKKLGLHNKKDIEAYGVKKFNEECRDSVFQYESLWRKMTERMGYEIDLDNPYVTFHNDYVESVWNILNKMFKDGLLYEGHKILPYCPRCGTGLASHEVAQGYENIKTVTCYVKFKRADKDNEYFIAWTTTPWTLPSNVALAVHPEVSYVKLHLNETGEDWWMAESLVSSVMKDVTDDYKIVETVNGTSLEKIEYEQLIPMIKPDKKAFYVVLADYVTTTDGTGIVHIAPAFGEDDYQVGKKYDLPVLNPVNDEGKYSTGFWDGMFVFDADPKVLDYLKEEHKIVKKQKVEHNYPHCWRCHTPLIYYAKPSWYINVTSFKDKLIENNNGVKWFPDFVGQKRFGNWLENLNDWALSRNRYWGTPLPIWKCEECGEITSVGSRKELVERSIEDIDESIDLHRPYVDDCHIKCEKCGGKMTRYKDVIDVWFDSGAMPFAQLHYPFEHKDDLDEYFPADFICEGIDQTRGWFYSLLAISTYMTGKAPYKNVLVNDLVLDKNGKKMSKSKGNTVDPFEIFEKYGADVARFYVIYVSVPWLPTKFDEDGLKEVESKYIRTLRNIYTFFSLYVESEKKNPEEINIPIEKRDELDKWIISRYNSLIKLVEENIKEFELTKISKAIIDFIVEDLSNWYIRRSRRRFWGEEGDSKDSAFRTTYEILLGLTKLVAPITPFIAEELFQKLTDKKSVHLEDYPEYDEKLIDKELEEKIDLVRNIVSLGRSAREKVNIKVRQPLESIVVDNKYKSIIADLDSLIKEELNIKEIDYESDVSEFMIFDLKPNFKVAGPLMSKDISKFAKYLKEVNKHDFVKEIESNSMDISLDGTDYKIDKEFVEIKVDAKEGYDVQLENDLYVLLNTHLTKELLDEGYMREFVSKIQQERKNLDLDVSDRIEIKVEADDEVKYALEKYIDTIKYETLAIDVLFENLNGVESTKLNDKEIKFEIKKGDK</sequence>
<dbReference type="Proteomes" id="UP000245793">
    <property type="component" value="Unassembled WGS sequence"/>
</dbReference>
<dbReference type="SUPFAM" id="SSF50677">
    <property type="entry name" value="ValRS/IleRS/LeuRS editing domain"/>
    <property type="match status" value="1"/>
</dbReference>
<keyword evidence="12 15" id="KW-0030">Aminoacyl-tRNA synthetase</keyword>
<evidence type="ECO:0000256" key="6">
    <source>
        <dbReference type="ARBA" id="ARBA00022598"/>
    </source>
</evidence>
<keyword evidence="5 15" id="KW-0963">Cytoplasm</keyword>
<evidence type="ECO:0000256" key="7">
    <source>
        <dbReference type="ARBA" id="ARBA00022723"/>
    </source>
</evidence>
<proteinExistence type="inferred from homology"/>
<evidence type="ECO:0000256" key="15">
    <source>
        <dbReference type="HAMAP-Rule" id="MF_02003"/>
    </source>
</evidence>
<feature type="binding site" evidence="15">
    <location>
        <position position="599"/>
    </location>
    <ligand>
        <name>ATP</name>
        <dbReference type="ChEBI" id="CHEBI:30616"/>
    </ligand>
</feature>
<evidence type="ECO:0000256" key="9">
    <source>
        <dbReference type="ARBA" id="ARBA00022833"/>
    </source>
</evidence>
<dbReference type="InterPro" id="IPR009008">
    <property type="entry name" value="Val/Leu/Ile-tRNA-synth_edit"/>
</dbReference>
<feature type="domain" description="Methionyl/Valyl/Leucyl/Isoleucyl-tRNA synthetase anticodon-binding" evidence="17">
    <location>
        <begin position="683"/>
        <end position="828"/>
    </location>
</feature>
<keyword evidence="19" id="KW-1185">Reference proteome</keyword>
<evidence type="ECO:0000256" key="4">
    <source>
        <dbReference type="ARBA" id="ARBA00011245"/>
    </source>
</evidence>
<dbReference type="GO" id="GO:0004822">
    <property type="term" value="F:isoleucine-tRNA ligase activity"/>
    <property type="evidence" value="ECO:0007669"/>
    <property type="project" value="UniProtKB-UniRule"/>
</dbReference>
<name>A0A2U1E2J0_9FIRM</name>
<keyword evidence="9 15" id="KW-0862">Zinc</keyword>
<evidence type="ECO:0000313" key="18">
    <source>
        <dbReference type="EMBL" id="PVY94164.1"/>
    </source>
</evidence>
<evidence type="ECO:0000256" key="14">
    <source>
        <dbReference type="ARBA" id="ARBA00048359"/>
    </source>
</evidence>
<dbReference type="InterPro" id="IPR002300">
    <property type="entry name" value="aa-tRNA-synth_Ia"/>
</dbReference>
<dbReference type="InterPro" id="IPR002301">
    <property type="entry name" value="Ile-tRNA-ligase"/>
</dbReference>
<gene>
    <name evidence="15" type="primary">ileS</name>
    <name evidence="18" type="ORF">C7381_10637</name>
</gene>
<keyword evidence="6 15" id="KW-0436">Ligase</keyword>
<keyword evidence="10 15" id="KW-0067">ATP-binding</keyword>
<dbReference type="InterPro" id="IPR014729">
    <property type="entry name" value="Rossmann-like_a/b/a_fold"/>
</dbReference>
<dbReference type="Gene3D" id="1.10.730.10">
    <property type="entry name" value="Isoleucyl-tRNA Synthetase, Domain 1"/>
    <property type="match status" value="1"/>
</dbReference>
<dbReference type="PANTHER" id="PTHR42780:SF1">
    <property type="entry name" value="ISOLEUCINE--TRNA LIGASE, CYTOPLASMIC"/>
    <property type="match status" value="1"/>
</dbReference>
<dbReference type="EMBL" id="QEKV01000006">
    <property type="protein sequence ID" value="PVY94164.1"/>
    <property type="molecule type" value="Genomic_DNA"/>
</dbReference>
<dbReference type="HAMAP" id="MF_02003">
    <property type="entry name" value="Ile_tRNA_synth_type2"/>
    <property type="match status" value="1"/>
</dbReference>
<dbReference type="GO" id="GO:0005737">
    <property type="term" value="C:cytoplasm"/>
    <property type="evidence" value="ECO:0007669"/>
    <property type="project" value="UniProtKB-SubCell"/>
</dbReference>
<feature type="domain" description="Aminoacyl-tRNA synthetase class Ia" evidence="16">
    <location>
        <begin position="19"/>
        <end position="627"/>
    </location>
</feature>
<dbReference type="GO" id="GO:0008270">
    <property type="term" value="F:zinc ion binding"/>
    <property type="evidence" value="ECO:0007669"/>
    <property type="project" value="UniProtKB-UniRule"/>
</dbReference>
<comment type="catalytic activity">
    <reaction evidence="14 15">
        <text>tRNA(Ile) + L-isoleucine + ATP = L-isoleucyl-tRNA(Ile) + AMP + diphosphate</text>
        <dbReference type="Rhea" id="RHEA:11060"/>
        <dbReference type="Rhea" id="RHEA-COMP:9666"/>
        <dbReference type="Rhea" id="RHEA-COMP:9695"/>
        <dbReference type="ChEBI" id="CHEBI:30616"/>
        <dbReference type="ChEBI" id="CHEBI:33019"/>
        <dbReference type="ChEBI" id="CHEBI:58045"/>
        <dbReference type="ChEBI" id="CHEBI:78442"/>
        <dbReference type="ChEBI" id="CHEBI:78528"/>
        <dbReference type="ChEBI" id="CHEBI:456215"/>
        <dbReference type="EC" id="6.1.1.5"/>
    </reaction>
</comment>
<evidence type="ECO:0000256" key="12">
    <source>
        <dbReference type="ARBA" id="ARBA00023146"/>
    </source>
</evidence>
<comment type="cofactor">
    <cofactor evidence="1 15">
        <name>Zn(2+)</name>
        <dbReference type="ChEBI" id="CHEBI:29105"/>
    </cofactor>
</comment>
<dbReference type="CDD" id="cd07961">
    <property type="entry name" value="Anticodon_Ia_Ile_ABEc"/>
    <property type="match status" value="1"/>
</dbReference>
<dbReference type="GO" id="GO:0002161">
    <property type="term" value="F:aminoacyl-tRNA deacylase activity"/>
    <property type="evidence" value="ECO:0007669"/>
    <property type="project" value="InterPro"/>
</dbReference>
<keyword evidence="8 15" id="KW-0547">Nucleotide-binding</keyword>
<evidence type="ECO:0000256" key="13">
    <source>
        <dbReference type="ARBA" id="ARBA00025217"/>
    </source>
</evidence>
<feature type="short sequence motif" description="'HIGH' region" evidence="15">
    <location>
        <begin position="49"/>
        <end position="59"/>
    </location>
</feature>
<keyword evidence="11 15" id="KW-0648">Protein biosynthesis</keyword>
<dbReference type="FunFam" id="3.40.50.620:FF:000063">
    <property type="entry name" value="Isoleucine--tRNA ligase"/>
    <property type="match status" value="1"/>
</dbReference>
<dbReference type="PRINTS" id="PR00984">
    <property type="entry name" value="TRNASYNTHILE"/>
</dbReference>
<dbReference type="Pfam" id="PF19302">
    <property type="entry name" value="DUF5915"/>
    <property type="match status" value="1"/>
</dbReference>
<dbReference type="EC" id="6.1.1.5" evidence="15"/>
<dbReference type="NCBIfam" id="TIGR00392">
    <property type="entry name" value="ileS"/>
    <property type="match status" value="1"/>
</dbReference>
<comment type="subcellular location">
    <subcellularLocation>
        <location evidence="2 15">Cytoplasm</location>
    </subcellularLocation>
</comment>
<evidence type="ECO:0000256" key="8">
    <source>
        <dbReference type="ARBA" id="ARBA00022741"/>
    </source>
</evidence>
<dbReference type="InterPro" id="IPR023586">
    <property type="entry name" value="Ile-tRNA-ligase_type2"/>
</dbReference>
<comment type="caution">
    <text evidence="18">The sequence shown here is derived from an EMBL/GenBank/DDBJ whole genome shotgun (WGS) entry which is preliminary data.</text>
</comment>
<dbReference type="GO" id="GO:0000049">
    <property type="term" value="F:tRNA binding"/>
    <property type="evidence" value="ECO:0007669"/>
    <property type="project" value="InterPro"/>
</dbReference>
<evidence type="ECO:0000256" key="5">
    <source>
        <dbReference type="ARBA" id="ARBA00022490"/>
    </source>
</evidence>
<dbReference type="Pfam" id="PF00133">
    <property type="entry name" value="tRNA-synt_1"/>
    <property type="match status" value="1"/>
</dbReference>
<dbReference type="SUPFAM" id="SSF47323">
    <property type="entry name" value="Anticodon-binding domain of a subclass of class I aminoacyl-tRNA synthetases"/>
    <property type="match status" value="2"/>
</dbReference>
<dbReference type="AlphaFoldDB" id="A0A2U1E2J0"/>
<dbReference type="GO" id="GO:0005524">
    <property type="term" value="F:ATP binding"/>
    <property type="evidence" value="ECO:0007669"/>
    <property type="project" value="UniProtKB-UniRule"/>
</dbReference>
<evidence type="ECO:0000259" key="16">
    <source>
        <dbReference type="Pfam" id="PF00133"/>
    </source>
</evidence>
<evidence type="ECO:0000256" key="3">
    <source>
        <dbReference type="ARBA" id="ARBA00007078"/>
    </source>
</evidence>
<evidence type="ECO:0000256" key="10">
    <source>
        <dbReference type="ARBA" id="ARBA00022840"/>
    </source>
</evidence>
<dbReference type="InterPro" id="IPR013155">
    <property type="entry name" value="M/V/L/I-tRNA-synth_anticd-bd"/>
</dbReference>
<dbReference type="FunFam" id="3.40.50.620:FF:000075">
    <property type="entry name" value="Isoleucine--tRNA ligase"/>
    <property type="match status" value="1"/>
</dbReference>
<comment type="similarity">
    <text evidence="3 15">Belongs to the class-I aminoacyl-tRNA synthetase family. IleS type 2 subfamily.</text>
</comment>
<comment type="subunit">
    <text evidence="4 15">Monomer.</text>
</comment>
<protein>
    <recommendedName>
        <fullName evidence="15">Isoleucine--tRNA ligase</fullName>
        <ecNumber evidence="15">6.1.1.5</ecNumber>
    </recommendedName>
    <alternativeName>
        <fullName evidence="15">Isoleucyl-tRNA synthetase</fullName>
        <shortName evidence="15">IleRS</shortName>
    </alternativeName>
</protein>
<evidence type="ECO:0000313" key="19">
    <source>
        <dbReference type="Proteomes" id="UP000245793"/>
    </source>
</evidence>
<dbReference type="RefSeq" id="WP_116480234.1">
    <property type="nucleotide sequence ID" value="NZ_QEKV01000006.1"/>
</dbReference>
<evidence type="ECO:0000259" key="17">
    <source>
        <dbReference type="Pfam" id="PF08264"/>
    </source>
</evidence>
<comment type="function">
    <text evidence="13 15">Catalyzes the attachment of isoleucine to tRNA(Ile). As IleRS can inadvertently accommodate and process structurally similar amino acids such as valine, to avoid such errors it has two additional distinct tRNA(Ile)-dependent editing activities. One activity is designated as 'pretransfer' editing and involves the hydrolysis of activated Val-AMP. The other activity is designated 'posttransfer' editing and involves deacylation of mischarged Val-tRNA(Ile).</text>
</comment>
<dbReference type="PANTHER" id="PTHR42780">
    <property type="entry name" value="SOLEUCYL-TRNA SYNTHETASE"/>
    <property type="match status" value="1"/>
</dbReference>
<dbReference type="InterPro" id="IPR033709">
    <property type="entry name" value="Anticodon_Ile_ABEc"/>
</dbReference>
<dbReference type="Gene3D" id="3.40.50.620">
    <property type="entry name" value="HUPs"/>
    <property type="match status" value="2"/>
</dbReference>
<evidence type="ECO:0000256" key="2">
    <source>
        <dbReference type="ARBA" id="ARBA00004496"/>
    </source>
</evidence>
<dbReference type="SUPFAM" id="SSF52374">
    <property type="entry name" value="Nucleotidylyl transferase"/>
    <property type="match status" value="1"/>
</dbReference>
<reference evidence="18 19" key="1">
    <citation type="submission" date="2018-04" db="EMBL/GenBank/DDBJ databases">
        <title>Genomic Encyclopedia of Type Strains, Phase IV (KMG-IV): sequencing the most valuable type-strain genomes for metagenomic binning, comparative biology and taxonomic classification.</title>
        <authorList>
            <person name="Goeker M."/>
        </authorList>
    </citation>
    <scope>NUCLEOTIDE SEQUENCE [LARGE SCALE GENOMIC DNA]</scope>
    <source>
        <strain evidence="18 19">DSM 20705</strain>
    </source>
</reference>
<dbReference type="GO" id="GO:0006428">
    <property type="term" value="P:isoleucyl-tRNA aminoacylation"/>
    <property type="evidence" value="ECO:0007669"/>
    <property type="project" value="UniProtKB-UniRule"/>
</dbReference>
<dbReference type="InterPro" id="IPR009080">
    <property type="entry name" value="tRNAsynth_Ia_anticodon-bd"/>
</dbReference>
<comment type="domain">
    <text evidence="15">IleRS has two distinct active sites: one for aminoacylation and one for editing. The misactivated valine is translocated from the active site to the editing site, which sterically excludes the correctly activated isoleucine. The single editing site contains two valyl binding pockets, one specific for each substrate (Val-AMP or Val-tRNA(Ile)).</text>
</comment>
<dbReference type="CDD" id="cd00818">
    <property type="entry name" value="IleRS_core"/>
    <property type="match status" value="1"/>
</dbReference>
<dbReference type="Pfam" id="PF08264">
    <property type="entry name" value="Anticodon_1"/>
    <property type="match status" value="1"/>
</dbReference>
<evidence type="ECO:0000256" key="1">
    <source>
        <dbReference type="ARBA" id="ARBA00001947"/>
    </source>
</evidence>
<feature type="short sequence motif" description="'KMSKS' region" evidence="15">
    <location>
        <begin position="596"/>
        <end position="600"/>
    </location>
</feature>
<accession>A0A2U1E2J0</accession>
<organism evidence="18 19">
    <name type="scientific">Ezakiella coagulans</name>
    <dbReference type="NCBI Taxonomy" id="46507"/>
    <lineage>
        <taxon>Bacteria</taxon>
        <taxon>Bacillati</taxon>
        <taxon>Bacillota</taxon>
        <taxon>Tissierellia</taxon>
        <taxon>Ezakiella</taxon>
    </lineage>
</organism>